<dbReference type="RefSeq" id="WP_310763439.1">
    <property type="nucleotide sequence ID" value="NZ_CP134050.1"/>
</dbReference>
<proteinExistence type="predicted"/>
<evidence type="ECO:0000313" key="2">
    <source>
        <dbReference type="EMBL" id="WNC12169.1"/>
    </source>
</evidence>
<evidence type="ECO:0000313" key="3">
    <source>
        <dbReference type="Proteomes" id="UP001256827"/>
    </source>
</evidence>
<feature type="transmembrane region" description="Helical" evidence="1">
    <location>
        <begin position="45"/>
        <end position="64"/>
    </location>
</feature>
<name>A0ABY9SX43_BREBE</name>
<dbReference type="EMBL" id="CP134050">
    <property type="protein sequence ID" value="WNC12169.1"/>
    <property type="molecule type" value="Genomic_DNA"/>
</dbReference>
<accession>A0ABY9SX43</accession>
<keyword evidence="1" id="KW-1133">Transmembrane helix</keyword>
<organism evidence="2 3">
    <name type="scientific">Brevibacillus brevis</name>
    <name type="common">Bacillus brevis</name>
    <dbReference type="NCBI Taxonomy" id="1393"/>
    <lineage>
        <taxon>Bacteria</taxon>
        <taxon>Bacillati</taxon>
        <taxon>Bacillota</taxon>
        <taxon>Bacilli</taxon>
        <taxon>Bacillales</taxon>
        <taxon>Paenibacillaceae</taxon>
        <taxon>Brevibacillus</taxon>
    </lineage>
</organism>
<feature type="transmembrane region" description="Helical" evidence="1">
    <location>
        <begin position="12"/>
        <end position="33"/>
    </location>
</feature>
<sequence>MGYSLADWMIYTMWAIFGLMIIDFLIVLFRSFWQGSFDPGFVLGYLKDVLYYILPLNMIVSMTAIDPTGYTLVTFYFIGGIAVIIKYVMDIVKRFRSQE</sequence>
<gene>
    <name evidence="2" type="ORF">RGB73_15605</name>
</gene>
<keyword evidence="1" id="KW-0812">Transmembrane</keyword>
<evidence type="ECO:0008006" key="4">
    <source>
        <dbReference type="Google" id="ProtNLM"/>
    </source>
</evidence>
<protein>
    <recommendedName>
        <fullName evidence="4">YggT family protein</fullName>
    </recommendedName>
</protein>
<keyword evidence="3" id="KW-1185">Reference proteome</keyword>
<evidence type="ECO:0000256" key="1">
    <source>
        <dbReference type="SAM" id="Phobius"/>
    </source>
</evidence>
<keyword evidence="1" id="KW-0472">Membrane</keyword>
<dbReference type="Proteomes" id="UP001256827">
    <property type="component" value="Chromosome"/>
</dbReference>
<reference evidence="2 3" key="1">
    <citation type="submission" date="2023-09" db="EMBL/GenBank/DDBJ databases">
        <title>Complete Genome and Methylome dissection of Bacillus brevis NEB573 original source of BbsI restriction endonuclease.</title>
        <authorList>
            <person name="Fomenkov A."/>
            <person name="Roberts R.D."/>
        </authorList>
    </citation>
    <scope>NUCLEOTIDE SEQUENCE [LARGE SCALE GENOMIC DNA]</scope>
    <source>
        <strain evidence="2 3">NEB573</strain>
    </source>
</reference>
<feature type="transmembrane region" description="Helical" evidence="1">
    <location>
        <begin position="70"/>
        <end position="89"/>
    </location>
</feature>